<evidence type="ECO:0000259" key="11">
    <source>
        <dbReference type="PROSITE" id="PS50010"/>
    </source>
</evidence>
<keyword evidence="4" id="KW-0479">Metal-binding</keyword>
<feature type="compositionally biased region" description="Basic and acidic residues" evidence="9">
    <location>
        <begin position="568"/>
        <end position="580"/>
    </location>
</feature>
<dbReference type="GO" id="GO:0005856">
    <property type="term" value="C:cytoskeleton"/>
    <property type="evidence" value="ECO:0007669"/>
    <property type="project" value="UniProtKB-SubCell"/>
</dbReference>
<dbReference type="SUPFAM" id="SSF50729">
    <property type="entry name" value="PH domain-like"/>
    <property type="match status" value="2"/>
</dbReference>
<dbReference type="Gene3D" id="3.30.40.10">
    <property type="entry name" value="Zinc/RING finger domain, C3HC4 (zinc finger)"/>
    <property type="match status" value="1"/>
</dbReference>
<comment type="subcellular location">
    <subcellularLocation>
        <location evidence="1">Cytoplasm</location>
        <location evidence="1">Cytoskeleton</location>
    </subcellularLocation>
</comment>
<dbReference type="Pfam" id="PF00621">
    <property type="entry name" value="RhoGEF"/>
    <property type="match status" value="1"/>
</dbReference>
<dbReference type="AlphaFoldDB" id="A0AAJ7T355"/>
<dbReference type="GO" id="GO:0008270">
    <property type="term" value="F:zinc ion binding"/>
    <property type="evidence" value="ECO:0007669"/>
    <property type="project" value="UniProtKB-KW"/>
</dbReference>
<dbReference type="Pfam" id="PF01363">
    <property type="entry name" value="FYVE"/>
    <property type="match status" value="1"/>
</dbReference>
<keyword evidence="13" id="KW-1185">Reference proteome</keyword>
<dbReference type="PANTHER" id="PTHR12673:SF241">
    <property type="entry name" value="DH DOMAIN-CONTAINING PROTEIN"/>
    <property type="match status" value="1"/>
</dbReference>
<feature type="compositionally biased region" description="Acidic residues" evidence="9">
    <location>
        <begin position="1166"/>
        <end position="1182"/>
    </location>
</feature>
<evidence type="ECO:0000259" key="10">
    <source>
        <dbReference type="PROSITE" id="PS50003"/>
    </source>
</evidence>
<sequence>MASGSEWRLRTVGSQNPTPRPYHSAALGPHLKFSSVVGPSGTPGGPRPLRAPVRPTGSPSPRTPLTTTRTPTSTPTPVVHSPTLLSAANNLKPVELRYPKTPSTPSTPSVRPNGLSPSPASSLWPHVAAATTDHRFLVLRGPQPPAQHSRAPTEETRPTVARPSPRGTVAGGNVALGLKTTGTPRHADSEMSALAPRTPLKPKPAASLGKDPAGGAGGPGSPGLQKAVTPRAPKPDKTEISRAKIELPKVFEPGKTETSREPGPGKVELPKVFQVGKNKTPRDSGPGKIELPKVFELNKSETSRDPKPVEIETPHVFRPGHIETPSDKEPGKIELPKVFEPCKNATSGDPGPGKIELPKVFGPGKAETTSGLEPGKIETPKAFRPSKTDVLSPTAPGKIETPKMFRPNIAETPRALAAGRGVPPPTPTQATPEPGPAGKPDVLIPKTRATATPGPATAPEDGAARPTEAAAAPNKFSWLWTRPAGIPEQAEAEEVHGGIPAENPRAKDAPDSREDGASVTGECGAEEFDSLLSPSLPSSSPSASSLRSLLGSWPGGRAPDPEMNADGDSNRDKDSNRDSGVETQGLPGSPECGVQPEPPSSPEPMASAAQKLHLTAMELLETERTYVKRLSLLDEVFHKQLREEAEKGSFPVDVVSRVFSNLPSIHSFHRDFLLPELQQRMQEWDTNPRIGDILQKLAPFLKMYAVYVKNFDDAHKLVSTWTTQSQRFADIVLDIQRQAECMSLTLQNHMLGPVQRIPRYQLLLQDYLKRLAPGAPDRCDAEKSLDLIATAATHSNSAIRRNEHMQVLLRVHEMLGGEVTDIVCPDTELLKEGIILKRSVRIGVPQERYLFLFNNMLLHCVPKLWSMGQRYTLRTRINVRDLEVKDVNQHDQVPTFQVCGVQRTIDFQARTEEEKQDWMKAINEVIKTFREKEETFMGHKKDVVEGPSVSSPPATQGMELGQRAPMWVRDVNVTLCMTCQDPFTTLTRRRHHCRACGKVVCWKCSDHRVLLAYEPRKLQRVCEACYAQLTEEARTSTAAIKNRNILQKQSAEEATRESIICGSLHFLECGGRQSWARVWCVIPRSDPLVLYVYAAPQDVRALRTLPLPGYEVRPPAVGDGVDGRRALVLAQSQRRLGLSADTDERLLAWRRALEQAALGQVPGVDAVDEDDSFSDDDEDGDGPEAGPNGAD</sequence>
<accession>A0AAJ7T355</accession>
<feature type="compositionally biased region" description="Basic and acidic residues" evidence="9">
    <location>
        <begin position="504"/>
        <end position="516"/>
    </location>
</feature>
<dbReference type="SMART" id="SM00064">
    <property type="entry name" value="FYVE"/>
    <property type="match status" value="1"/>
</dbReference>
<dbReference type="KEGG" id="pmrn:116942479"/>
<dbReference type="GO" id="GO:0005085">
    <property type="term" value="F:guanyl-nucleotide exchange factor activity"/>
    <property type="evidence" value="ECO:0007669"/>
    <property type="project" value="UniProtKB-KW"/>
</dbReference>
<dbReference type="CDD" id="cd00160">
    <property type="entry name" value="RhoGEF"/>
    <property type="match status" value="1"/>
</dbReference>
<keyword evidence="7" id="KW-0206">Cytoskeleton</keyword>
<keyword evidence="3" id="KW-0344">Guanine-nucleotide releasing factor</keyword>
<evidence type="ECO:0000313" key="13">
    <source>
        <dbReference type="Proteomes" id="UP001318040"/>
    </source>
</evidence>
<dbReference type="PROSITE" id="PS50003">
    <property type="entry name" value="PH_DOMAIN"/>
    <property type="match status" value="2"/>
</dbReference>
<gene>
    <name evidence="14" type="primary">LOC116942479</name>
</gene>
<feature type="compositionally biased region" description="Basic and acidic residues" evidence="9">
    <location>
        <begin position="233"/>
        <end position="260"/>
    </location>
</feature>
<dbReference type="InterPro" id="IPR011011">
    <property type="entry name" value="Znf_FYVE_PHD"/>
</dbReference>
<dbReference type="GO" id="GO:0005737">
    <property type="term" value="C:cytoplasm"/>
    <property type="evidence" value="ECO:0007669"/>
    <property type="project" value="TreeGrafter"/>
</dbReference>
<dbReference type="InterPro" id="IPR017455">
    <property type="entry name" value="Znf_FYVE-rel"/>
</dbReference>
<dbReference type="SUPFAM" id="SSF57903">
    <property type="entry name" value="FYVE/PHD zinc finger"/>
    <property type="match status" value="1"/>
</dbReference>
<dbReference type="SMART" id="SM00233">
    <property type="entry name" value="PH"/>
    <property type="match status" value="2"/>
</dbReference>
<keyword evidence="6" id="KW-0862">Zinc</keyword>
<organism evidence="13 14">
    <name type="scientific">Petromyzon marinus</name>
    <name type="common">Sea lamprey</name>
    <dbReference type="NCBI Taxonomy" id="7757"/>
    <lineage>
        <taxon>Eukaryota</taxon>
        <taxon>Metazoa</taxon>
        <taxon>Chordata</taxon>
        <taxon>Craniata</taxon>
        <taxon>Vertebrata</taxon>
        <taxon>Cyclostomata</taxon>
        <taxon>Hyperoartia</taxon>
        <taxon>Petromyzontiformes</taxon>
        <taxon>Petromyzontidae</taxon>
        <taxon>Petromyzon</taxon>
    </lineage>
</organism>
<dbReference type="SMART" id="SM00325">
    <property type="entry name" value="RhoGEF"/>
    <property type="match status" value="1"/>
</dbReference>
<evidence type="ECO:0000256" key="4">
    <source>
        <dbReference type="ARBA" id="ARBA00022723"/>
    </source>
</evidence>
<dbReference type="InterPro" id="IPR011993">
    <property type="entry name" value="PH-like_dom_sf"/>
</dbReference>
<dbReference type="Proteomes" id="UP001318040">
    <property type="component" value="Chromosome 14"/>
</dbReference>
<dbReference type="InterPro" id="IPR000306">
    <property type="entry name" value="Znf_FYVE"/>
</dbReference>
<keyword evidence="5 8" id="KW-0863">Zinc-finger</keyword>
<dbReference type="InterPro" id="IPR013083">
    <property type="entry name" value="Znf_RING/FYVE/PHD"/>
</dbReference>
<feature type="domain" description="PH" evidence="10">
    <location>
        <begin position="1057"/>
        <end position="1158"/>
    </location>
</feature>
<feature type="domain" description="PH" evidence="10">
    <location>
        <begin position="828"/>
        <end position="927"/>
    </location>
</feature>
<dbReference type="InterPro" id="IPR000219">
    <property type="entry name" value="DH_dom"/>
</dbReference>
<dbReference type="InterPro" id="IPR001849">
    <property type="entry name" value="PH_domain"/>
</dbReference>
<feature type="region of interest" description="Disordered" evidence="9">
    <location>
        <begin position="1"/>
        <end position="120"/>
    </location>
</feature>
<name>A0AAJ7T355_PETMA</name>
<feature type="compositionally biased region" description="Low complexity" evidence="9">
    <location>
        <begin position="445"/>
        <end position="472"/>
    </location>
</feature>
<dbReference type="Gene3D" id="2.30.29.30">
    <property type="entry name" value="Pleckstrin-homology domain (PH domain)/Phosphotyrosine-binding domain (PTB)"/>
    <property type="match status" value="2"/>
</dbReference>
<evidence type="ECO:0000313" key="14">
    <source>
        <dbReference type="RefSeq" id="XP_032810355.1"/>
    </source>
</evidence>
<reference evidence="14" key="1">
    <citation type="submission" date="2025-08" db="UniProtKB">
        <authorList>
            <consortium name="RefSeq"/>
        </authorList>
    </citation>
    <scope>IDENTIFICATION</scope>
    <source>
        <tissue evidence="14">Sperm</tissue>
    </source>
</reference>
<dbReference type="Gene3D" id="1.20.900.10">
    <property type="entry name" value="Dbl homology (DH) domain"/>
    <property type="match status" value="1"/>
</dbReference>
<evidence type="ECO:0000256" key="7">
    <source>
        <dbReference type="ARBA" id="ARBA00023212"/>
    </source>
</evidence>
<proteinExistence type="predicted"/>
<evidence type="ECO:0000256" key="6">
    <source>
        <dbReference type="ARBA" id="ARBA00022833"/>
    </source>
</evidence>
<evidence type="ECO:0000256" key="1">
    <source>
        <dbReference type="ARBA" id="ARBA00004245"/>
    </source>
</evidence>
<dbReference type="InterPro" id="IPR035899">
    <property type="entry name" value="DBL_dom_sf"/>
</dbReference>
<dbReference type="SUPFAM" id="SSF48065">
    <property type="entry name" value="DBL homology domain (DH-domain)"/>
    <property type="match status" value="1"/>
</dbReference>
<evidence type="ECO:0000256" key="3">
    <source>
        <dbReference type="ARBA" id="ARBA00022658"/>
    </source>
</evidence>
<protein>
    <submittedName>
        <fullName evidence="14">FYVE, RhoGEF and PH domain-containing protein 4-like isoform X1</fullName>
    </submittedName>
</protein>
<evidence type="ECO:0000259" key="12">
    <source>
        <dbReference type="PROSITE" id="PS50178"/>
    </source>
</evidence>
<feature type="compositionally biased region" description="Gly residues" evidence="9">
    <location>
        <begin position="212"/>
        <end position="221"/>
    </location>
</feature>
<dbReference type="PROSITE" id="PS50010">
    <property type="entry name" value="DH_2"/>
    <property type="match status" value="1"/>
</dbReference>
<feature type="domain" description="FYVE-type" evidence="12">
    <location>
        <begin position="970"/>
        <end position="1030"/>
    </location>
</feature>
<dbReference type="InterPro" id="IPR051092">
    <property type="entry name" value="FYVE_RhoGEF_PH"/>
</dbReference>
<dbReference type="PROSITE" id="PS50178">
    <property type="entry name" value="ZF_FYVE"/>
    <property type="match status" value="1"/>
</dbReference>
<keyword evidence="2" id="KW-0963">Cytoplasm</keyword>
<evidence type="ECO:0000256" key="2">
    <source>
        <dbReference type="ARBA" id="ARBA00022490"/>
    </source>
</evidence>
<feature type="compositionally biased region" description="Pro residues" evidence="9">
    <location>
        <begin position="422"/>
        <end position="437"/>
    </location>
</feature>
<evidence type="ECO:0000256" key="8">
    <source>
        <dbReference type="PROSITE-ProRule" id="PRU00091"/>
    </source>
</evidence>
<dbReference type="GO" id="GO:0046847">
    <property type="term" value="P:filopodium assembly"/>
    <property type="evidence" value="ECO:0007669"/>
    <property type="project" value="TreeGrafter"/>
</dbReference>
<feature type="compositionally biased region" description="Low complexity" evidence="9">
    <location>
        <begin position="530"/>
        <end position="552"/>
    </location>
</feature>
<feature type="region of interest" description="Disordered" evidence="9">
    <location>
        <begin position="141"/>
        <end position="607"/>
    </location>
</feature>
<feature type="compositionally biased region" description="Low complexity" evidence="9">
    <location>
        <begin position="52"/>
        <end position="85"/>
    </location>
</feature>
<dbReference type="GO" id="GO:0007010">
    <property type="term" value="P:cytoskeleton organization"/>
    <property type="evidence" value="ECO:0007669"/>
    <property type="project" value="TreeGrafter"/>
</dbReference>
<feature type="domain" description="DH" evidence="11">
    <location>
        <begin position="611"/>
        <end position="798"/>
    </location>
</feature>
<feature type="region of interest" description="Disordered" evidence="9">
    <location>
        <begin position="1160"/>
        <end position="1191"/>
    </location>
</feature>
<dbReference type="RefSeq" id="XP_032810355.1">
    <property type="nucleotide sequence ID" value="XM_032954464.1"/>
</dbReference>
<evidence type="ECO:0000256" key="5">
    <source>
        <dbReference type="ARBA" id="ARBA00022771"/>
    </source>
</evidence>
<feature type="compositionally biased region" description="Basic and acidic residues" evidence="9">
    <location>
        <begin position="290"/>
        <end position="337"/>
    </location>
</feature>
<evidence type="ECO:0000256" key="9">
    <source>
        <dbReference type="SAM" id="MobiDB-lite"/>
    </source>
</evidence>
<dbReference type="Pfam" id="PF00169">
    <property type="entry name" value="PH"/>
    <property type="match status" value="1"/>
</dbReference>
<dbReference type="PANTHER" id="PTHR12673">
    <property type="entry name" value="FACIOGENITAL DYSPLASIA PROTEIN"/>
    <property type="match status" value="1"/>
</dbReference>